<dbReference type="InterPro" id="IPR050515">
    <property type="entry name" value="Beta-lactam/transpept"/>
</dbReference>
<dbReference type="Proteomes" id="UP001170310">
    <property type="component" value="Unassembled WGS sequence"/>
</dbReference>
<gene>
    <name evidence="2" type="ORF">Q4528_15910</name>
</gene>
<sequence length="79" mass="9290">GVYPPASTVKPQLAVMGLELGKISVEQRIWDPGWFQIPNTKRRFRDWKRWGHGWVDVYKAIEQSVDTYFYKLAYETGIN</sequence>
<feature type="non-terminal residue" evidence="2">
    <location>
        <position position="1"/>
    </location>
</feature>
<dbReference type="GO" id="GO:0071555">
    <property type="term" value="P:cell wall organization"/>
    <property type="evidence" value="ECO:0007669"/>
    <property type="project" value="TreeGrafter"/>
</dbReference>
<dbReference type="AlphaFoldDB" id="A0AAW7Z010"/>
<comment type="caution">
    <text evidence="2">The sequence shown here is derived from an EMBL/GenBank/DDBJ whole genome shotgun (WGS) entry which is preliminary data.</text>
</comment>
<dbReference type="InterPro" id="IPR001460">
    <property type="entry name" value="PCN-bd_Tpept"/>
</dbReference>
<evidence type="ECO:0000313" key="3">
    <source>
        <dbReference type="Proteomes" id="UP001170310"/>
    </source>
</evidence>
<feature type="domain" description="Penicillin-binding protein transpeptidase" evidence="1">
    <location>
        <begin position="2"/>
        <end position="77"/>
    </location>
</feature>
<accession>A0AAW7Z010</accession>
<evidence type="ECO:0000259" key="1">
    <source>
        <dbReference type="Pfam" id="PF00905"/>
    </source>
</evidence>
<organism evidence="2 3">
    <name type="scientific">Staphylococcus pasteuri_A</name>
    <dbReference type="NCBI Taxonomy" id="3062664"/>
    <lineage>
        <taxon>Bacteria</taxon>
        <taxon>Bacillati</taxon>
        <taxon>Bacillota</taxon>
        <taxon>Bacilli</taxon>
        <taxon>Bacillales</taxon>
        <taxon>Staphylococcaceae</taxon>
        <taxon>Staphylococcus</taxon>
    </lineage>
</organism>
<protein>
    <submittedName>
        <fullName evidence="2">Penicillin-binding transpeptidase domain-containing protein</fullName>
    </submittedName>
</protein>
<keyword evidence="3" id="KW-1185">Reference proteome</keyword>
<feature type="non-terminal residue" evidence="2">
    <location>
        <position position="79"/>
    </location>
</feature>
<name>A0AAW7Z010_9STAP</name>
<dbReference type="Gene3D" id="3.40.710.10">
    <property type="entry name" value="DD-peptidase/beta-lactamase superfamily"/>
    <property type="match status" value="1"/>
</dbReference>
<dbReference type="PANTHER" id="PTHR30627">
    <property type="entry name" value="PEPTIDOGLYCAN D,D-TRANSPEPTIDASE"/>
    <property type="match status" value="1"/>
</dbReference>
<dbReference type="GO" id="GO:0071972">
    <property type="term" value="F:peptidoglycan L,D-transpeptidase activity"/>
    <property type="evidence" value="ECO:0007669"/>
    <property type="project" value="TreeGrafter"/>
</dbReference>
<evidence type="ECO:0000313" key="2">
    <source>
        <dbReference type="EMBL" id="MDO6575597.1"/>
    </source>
</evidence>
<dbReference type="GO" id="GO:0005886">
    <property type="term" value="C:plasma membrane"/>
    <property type="evidence" value="ECO:0007669"/>
    <property type="project" value="TreeGrafter"/>
</dbReference>
<dbReference type="RefSeq" id="WP_303522738.1">
    <property type="nucleotide sequence ID" value="NZ_JAUOQO010000938.1"/>
</dbReference>
<dbReference type="EMBL" id="JAUOQO010000938">
    <property type="protein sequence ID" value="MDO6575597.1"/>
    <property type="molecule type" value="Genomic_DNA"/>
</dbReference>
<dbReference type="Pfam" id="PF00905">
    <property type="entry name" value="Transpeptidase"/>
    <property type="match status" value="1"/>
</dbReference>
<dbReference type="GO" id="GO:0008658">
    <property type="term" value="F:penicillin binding"/>
    <property type="evidence" value="ECO:0007669"/>
    <property type="project" value="InterPro"/>
</dbReference>
<dbReference type="SUPFAM" id="SSF56601">
    <property type="entry name" value="beta-lactamase/transpeptidase-like"/>
    <property type="match status" value="1"/>
</dbReference>
<reference evidence="2" key="1">
    <citation type="submission" date="2023-07" db="EMBL/GenBank/DDBJ databases">
        <title>Genome content predicts the carbon catabolic preferences of heterotrophic bacteria.</title>
        <authorList>
            <person name="Gralka M."/>
        </authorList>
    </citation>
    <scope>NUCLEOTIDE SEQUENCE</scope>
    <source>
        <strain evidence="2">E2R20</strain>
    </source>
</reference>
<dbReference type="InterPro" id="IPR012338">
    <property type="entry name" value="Beta-lactam/transpept-like"/>
</dbReference>
<proteinExistence type="predicted"/>
<dbReference type="PANTHER" id="PTHR30627:SF2">
    <property type="entry name" value="PEPTIDOGLYCAN D,D-TRANSPEPTIDASE MRDA"/>
    <property type="match status" value="1"/>
</dbReference>